<reference evidence="1 2" key="1">
    <citation type="submission" date="2016-10" db="EMBL/GenBank/DDBJ databases">
        <authorList>
            <person name="de Groot N.N."/>
        </authorList>
    </citation>
    <scope>NUCLEOTIDE SEQUENCE [LARGE SCALE GENOMIC DNA]</scope>
    <source>
        <strain evidence="1 2">DSM 25186</strain>
    </source>
</reference>
<dbReference type="Proteomes" id="UP000198510">
    <property type="component" value="Unassembled WGS sequence"/>
</dbReference>
<evidence type="ECO:0000313" key="2">
    <source>
        <dbReference type="Proteomes" id="UP000198510"/>
    </source>
</evidence>
<evidence type="ECO:0000313" key="1">
    <source>
        <dbReference type="EMBL" id="SDL01483.1"/>
    </source>
</evidence>
<keyword evidence="2" id="KW-1185">Reference proteome</keyword>
<dbReference type="OrthoDB" id="7875217at2"/>
<proteinExistence type="predicted"/>
<sequence>MLIKCHFFTDDEIENDVDPREVRSLEDHQRLLDYMIRLSTLLDQPVILTPENTPDLIHMRGYQEQVDLSNRRFK</sequence>
<dbReference type="EMBL" id="FNFO01000004">
    <property type="protein sequence ID" value="SDL01483.1"/>
    <property type="molecule type" value="Genomic_DNA"/>
</dbReference>
<organism evidence="1 2">
    <name type="scientific">Catalinimonas alkaloidigena</name>
    <dbReference type="NCBI Taxonomy" id="1075417"/>
    <lineage>
        <taxon>Bacteria</taxon>
        <taxon>Pseudomonadati</taxon>
        <taxon>Bacteroidota</taxon>
        <taxon>Cytophagia</taxon>
        <taxon>Cytophagales</taxon>
        <taxon>Catalimonadaceae</taxon>
        <taxon>Catalinimonas</taxon>
    </lineage>
</organism>
<accession>A0A1G9GMG6</accession>
<gene>
    <name evidence="1" type="ORF">SAMN05421823_104149</name>
</gene>
<protein>
    <submittedName>
        <fullName evidence="1">Uncharacterized protein</fullName>
    </submittedName>
</protein>
<dbReference type="AlphaFoldDB" id="A0A1G9GMG6"/>
<dbReference type="RefSeq" id="WP_143017248.1">
    <property type="nucleotide sequence ID" value="NZ_FNFO01000004.1"/>
</dbReference>
<name>A0A1G9GMG6_9BACT</name>